<name>A0ACC2NPU7_9HYME</name>
<sequence length="289" mass="32489">FNLSIHEMPQVVVDAREVLIGNILSSTVPLCIEISLQTTEGDTMVLETWSLGVFSEYIDPGVKITYTIYNKMGILLKSLLCLSRVIPAYKLSVGQGPDSYLIHYKVYMEKPHLKNLGDNYKHLKVGQVYTPVGMIEVSVFYRMKMTISPAQILDQCMMLDSDHFYSDSTSKDIRYNKPVITTHKASRTGRVGAFVANAENIEIRNEELTCIPYSSLLKPLNDSMTVGMSTNQPPMLTEESSHLVNQSDTLKDSEGIFRKSIESSHILNQCREGCCTAKNTKEDFILIDL</sequence>
<protein>
    <submittedName>
        <fullName evidence="1">Uncharacterized protein</fullName>
    </submittedName>
</protein>
<evidence type="ECO:0000313" key="1">
    <source>
        <dbReference type="EMBL" id="KAJ8672334.1"/>
    </source>
</evidence>
<reference evidence="1" key="1">
    <citation type="submission" date="2023-04" db="EMBL/GenBank/DDBJ databases">
        <title>A chromosome-level genome assembly of the parasitoid wasp Eretmocerus hayati.</title>
        <authorList>
            <person name="Zhong Y."/>
            <person name="Liu S."/>
            <person name="Liu Y."/>
        </authorList>
    </citation>
    <scope>NUCLEOTIDE SEQUENCE</scope>
    <source>
        <strain evidence="1">ZJU_SS_LIU_2023</strain>
    </source>
</reference>
<feature type="non-terminal residue" evidence="1">
    <location>
        <position position="1"/>
    </location>
</feature>
<organism evidence="1 2">
    <name type="scientific">Eretmocerus hayati</name>
    <dbReference type="NCBI Taxonomy" id="131215"/>
    <lineage>
        <taxon>Eukaryota</taxon>
        <taxon>Metazoa</taxon>
        <taxon>Ecdysozoa</taxon>
        <taxon>Arthropoda</taxon>
        <taxon>Hexapoda</taxon>
        <taxon>Insecta</taxon>
        <taxon>Pterygota</taxon>
        <taxon>Neoptera</taxon>
        <taxon>Endopterygota</taxon>
        <taxon>Hymenoptera</taxon>
        <taxon>Apocrita</taxon>
        <taxon>Proctotrupomorpha</taxon>
        <taxon>Chalcidoidea</taxon>
        <taxon>Aphelinidae</taxon>
        <taxon>Aphelininae</taxon>
        <taxon>Eretmocerus</taxon>
    </lineage>
</organism>
<proteinExistence type="predicted"/>
<gene>
    <name evidence="1" type="ORF">QAD02_003593</name>
</gene>
<feature type="non-terminal residue" evidence="1">
    <location>
        <position position="289"/>
    </location>
</feature>
<keyword evidence="2" id="KW-1185">Reference proteome</keyword>
<accession>A0ACC2NPU7</accession>
<dbReference type="Proteomes" id="UP001239111">
    <property type="component" value="Chromosome 3"/>
</dbReference>
<dbReference type="EMBL" id="CM056743">
    <property type="protein sequence ID" value="KAJ8672334.1"/>
    <property type="molecule type" value="Genomic_DNA"/>
</dbReference>
<evidence type="ECO:0000313" key="2">
    <source>
        <dbReference type="Proteomes" id="UP001239111"/>
    </source>
</evidence>
<comment type="caution">
    <text evidence="1">The sequence shown here is derived from an EMBL/GenBank/DDBJ whole genome shotgun (WGS) entry which is preliminary data.</text>
</comment>